<reference evidence="2" key="1">
    <citation type="submission" date="2019-06" db="EMBL/GenBank/DDBJ databases">
        <authorList>
            <person name="Zheng W."/>
        </authorList>
    </citation>
    <scope>NUCLEOTIDE SEQUENCE</scope>
    <source>
        <strain evidence="2">QDHG01</strain>
    </source>
</reference>
<dbReference type="AlphaFoldDB" id="A0A8J8P4J9"/>
<evidence type="ECO:0000313" key="2">
    <source>
        <dbReference type="EMBL" id="TNV86982.1"/>
    </source>
</evidence>
<dbReference type="InterPro" id="IPR004345">
    <property type="entry name" value="TB2_DP1_HVA22"/>
</dbReference>
<dbReference type="EMBL" id="RRYP01000698">
    <property type="protein sequence ID" value="TNV86982.1"/>
    <property type="molecule type" value="Genomic_DNA"/>
</dbReference>
<feature type="transmembrane region" description="Helical" evidence="1">
    <location>
        <begin position="43"/>
        <end position="65"/>
    </location>
</feature>
<dbReference type="OrthoDB" id="434647at2759"/>
<accession>A0A8J8P4J9</accession>
<evidence type="ECO:0000313" key="3">
    <source>
        <dbReference type="Proteomes" id="UP000785679"/>
    </source>
</evidence>
<sequence>MTRPLWLRGLILAVQYIYPLIMALNILKKQQITPENKEQITRLFIYFMIQAVWNLCEYNFSLWLLPGYKLLKAGPFIWLRFPQTDGAMFLYFRFIADWFNQIEKHPQFQQVVGMIPDSVKALF</sequence>
<evidence type="ECO:0000256" key="1">
    <source>
        <dbReference type="SAM" id="Phobius"/>
    </source>
</evidence>
<keyword evidence="3" id="KW-1185">Reference proteome</keyword>
<name>A0A8J8P4J9_HALGN</name>
<protein>
    <submittedName>
        <fullName evidence="2">Uncharacterized protein</fullName>
    </submittedName>
</protein>
<proteinExistence type="predicted"/>
<dbReference type="Proteomes" id="UP000785679">
    <property type="component" value="Unassembled WGS sequence"/>
</dbReference>
<keyword evidence="1" id="KW-0472">Membrane</keyword>
<keyword evidence="1" id="KW-0812">Transmembrane</keyword>
<comment type="caution">
    <text evidence="2">The sequence shown here is derived from an EMBL/GenBank/DDBJ whole genome shotgun (WGS) entry which is preliminary data.</text>
</comment>
<organism evidence="2 3">
    <name type="scientific">Halteria grandinella</name>
    <dbReference type="NCBI Taxonomy" id="5974"/>
    <lineage>
        <taxon>Eukaryota</taxon>
        <taxon>Sar</taxon>
        <taxon>Alveolata</taxon>
        <taxon>Ciliophora</taxon>
        <taxon>Intramacronucleata</taxon>
        <taxon>Spirotrichea</taxon>
        <taxon>Stichotrichia</taxon>
        <taxon>Sporadotrichida</taxon>
        <taxon>Halteriidae</taxon>
        <taxon>Halteria</taxon>
    </lineage>
</organism>
<gene>
    <name evidence="2" type="ORF">FGO68_gene1075</name>
</gene>
<feature type="transmembrane region" description="Helical" evidence="1">
    <location>
        <begin position="6"/>
        <end position="27"/>
    </location>
</feature>
<keyword evidence="1" id="KW-1133">Transmembrane helix</keyword>
<dbReference type="Pfam" id="PF03134">
    <property type="entry name" value="TB2_DP1_HVA22"/>
    <property type="match status" value="1"/>
</dbReference>